<dbReference type="Gene3D" id="1.20.120.330">
    <property type="entry name" value="Nucleotidyltransferases domain 2"/>
    <property type="match status" value="1"/>
</dbReference>
<dbReference type="OrthoDB" id="7845978at2"/>
<dbReference type="STRING" id="1120955.SAMN03080610_02388"/>
<feature type="region of interest" description="Disordered" evidence="1">
    <location>
        <begin position="1"/>
        <end position="23"/>
    </location>
</feature>
<name>A0A1G5NQU7_AFIMA</name>
<feature type="compositionally biased region" description="Basic and acidic residues" evidence="1">
    <location>
        <begin position="1"/>
        <end position="15"/>
    </location>
</feature>
<evidence type="ECO:0008006" key="4">
    <source>
        <dbReference type="Google" id="ProtNLM"/>
    </source>
</evidence>
<evidence type="ECO:0000313" key="3">
    <source>
        <dbReference type="Proteomes" id="UP000199347"/>
    </source>
</evidence>
<protein>
    <recommendedName>
        <fullName evidence="4">HEPN domain-containing protein</fullName>
    </recommendedName>
</protein>
<organism evidence="2 3">
    <name type="scientific">Afifella marina DSM 2698</name>
    <dbReference type="NCBI Taxonomy" id="1120955"/>
    <lineage>
        <taxon>Bacteria</taxon>
        <taxon>Pseudomonadati</taxon>
        <taxon>Pseudomonadota</taxon>
        <taxon>Alphaproteobacteria</taxon>
        <taxon>Hyphomicrobiales</taxon>
        <taxon>Afifellaceae</taxon>
        <taxon>Afifella</taxon>
    </lineage>
</organism>
<dbReference type="RefSeq" id="WP_092813120.1">
    <property type="nucleotide sequence ID" value="NZ_FMVW01000005.1"/>
</dbReference>
<dbReference type="Proteomes" id="UP000199347">
    <property type="component" value="Unassembled WGS sequence"/>
</dbReference>
<dbReference type="EMBL" id="FMVW01000005">
    <property type="protein sequence ID" value="SCZ39060.1"/>
    <property type="molecule type" value="Genomic_DNA"/>
</dbReference>
<sequence>MKPRDLLETARDLTRSGHGKPRQANLRRATSSVYYALFHTLAKTTADLFIGGTGSARSDAAWLQAYRALDHGTAKSRCNNTSALVGFPQELQDFALRFVAMQEKRQIADYDPSETFYKSDVLLDIEQTEAVLDRFDRVPAQAKRAFAAFLVLRTR</sequence>
<gene>
    <name evidence="2" type="ORF">SAMN03080610_02388</name>
</gene>
<reference evidence="2 3" key="1">
    <citation type="submission" date="2016-10" db="EMBL/GenBank/DDBJ databases">
        <authorList>
            <person name="de Groot N.N."/>
        </authorList>
    </citation>
    <scope>NUCLEOTIDE SEQUENCE [LARGE SCALE GENOMIC DNA]</scope>
    <source>
        <strain evidence="2 3">DSM 2698</strain>
    </source>
</reference>
<evidence type="ECO:0000313" key="2">
    <source>
        <dbReference type="EMBL" id="SCZ39060.1"/>
    </source>
</evidence>
<evidence type="ECO:0000256" key="1">
    <source>
        <dbReference type="SAM" id="MobiDB-lite"/>
    </source>
</evidence>
<dbReference type="AlphaFoldDB" id="A0A1G5NQU7"/>
<proteinExistence type="predicted"/>
<accession>A0A1G5NQU7</accession>
<keyword evidence="3" id="KW-1185">Reference proteome</keyword>